<dbReference type="PANTHER" id="PTHR10381:SF70">
    <property type="entry name" value="ATP-DEPENDENT CLP PROTEASE PROTEOLYTIC SUBUNIT"/>
    <property type="match status" value="1"/>
</dbReference>
<evidence type="ECO:0000256" key="4">
    <source>
        <dbReference type="ARBA" id="ARBA00022801"/>
    </source>
</evidence>
<dbReference type="CDD" id="cd07016">
    <property type="entry name" value="S14_ClpP_1"/>
    <property type="match status" value="1"/>
</dbReference>
<feature type="compositionally biased region" description="Low complexity" evidence="7">
    <location>
        <begin position="349"/>
        <end position="361"/>
    </location>
</feature>
<dbReference type="Pfam" id="PF00574">
    <property type="entry name" value="CLP_protease"/>
    <property type="match status" value="1"/>
</dbReference>
<feature type="compositionally biased region" description="Acidic residues" evidence="7">
    <location>
        <begin position="225"/>
        <end position="235"/>
    </location>
</feature>
<dbReference type="Proteomes" id="UP001229346">
    <property type="component" value="Unassembled WGS sequence"/>
</dbReference>
<evidence type="ECO:0000256" key="6">
    <source>
        <dbReference type="RuleBase" id="RU003567"/>
    </source>
</evidence>
<sequence>MSQANKSKMMKPNPIFNAKKVSNSSAELTIYAPIEDEESWWYDSVSPKGVMRALKNMGNVDEVIVRINSPGGSVFAGLAIYQYLKDHKAKVTVKVDGLAASAASVIMMAGDTIIMGTGAMVMAHNPWTIAMGEAKDFRETADMLDQVQKSIISVYEERTGKTGDDLKAMMDATTWMTADEAVAMGFADEIDRKTKVSASIKNGIATFNNQRFDLRAFASIPVLPEDTEDDEEEPATEPPPVSGEGDEDVKDLEELKSKHPDIYKAALQAGIQAGIKDERDRITELNALADAPGAAEIVAKAIADGGSAAQAAMDIVKASKERLTEEGQRRARDAQNSGLDKVPPDEAPETPTAEATAQAEADAIVAEMKKLKGGR</sequence>
<dbReference type="InterPro" id="IPR001907">
    <property type="entry name" value="ClpP"/>
</dbReference>
<keyword evidence="9" id="KW-1185">Reference proteome</keyword>
<keyword evidence="5" id="KW-0720">Serine protease</keyword>
<dbReference type="InterPro" id="IPR029045">
    <property type="entry name" value="ClpP/crotonase-like_dom_sf"/>
</dbReference>
<dbReference type="InterPro" id="IPR023562">
    <property type="entry name" value="ClpP/TepA"/>
</dbReference>
<keyword evidence="2" id="KW-0963">Cytoplasm</keyword>
<comment type="caution">
    <text evidence="8">The sequence shown here is derived from an EMBL/GenBank/DDBJ whole genome shotgun (WGS) entry which is preliminary data.</text>
</comment>
<comment type="similarity">
    <text evidence="1 6">Belongs to the peptidase S14 family.</text>
</comment>
<evidence type="ECO:0000313" key="8">
    <source>
        <dbReference type="EMBL" id="MDQ0114366.1"/>
    </source>
</evidence>
<dbReference type="SUPFAM" id="SSF52096">
    <property type="entry name" value="ClpP/crotonase"/>
    <property type="match status" value="1"/>
</dbReference>
<dbReference type="PANTHER" id="PTHR10381">
    <property type="entry name" value="ATP-DEPENDENT CLP PROTEASE PROTEOLYTIC SUBUNIT"/>
    <property type="match status" value="1"/>
</dbReference>
<evidence type="ECO:0000256" key="1">
    <source>
        <dbReference type="ARBA" id="ARBA00007039"/>
    </source>
</evidence>
<reference evidence="8 9" key="1">
    <citation type="submission" date="2023-07" db="EMBL/GenBank/DDBJ databases">
        <title>Sorghum-associated microbial communities from plants grown in Nebraska, USA.</title>
        <authorList>
            <person name="Schachtman D."/>
        </authorList>
    </citation>
    <scope>NUCLEOTIDE SEQUENCE [LARGE SCALE GENOMIC DNA]</scope>
    <source>
        <strain evidence="8 9">CC482</strain>
    </source>
</reference>
<keyword evidence="3" id="KW-0645">Protease</keyword>
<dbReference type="PRINTS" id="PR00127">
    <property type="entry name" value="CLPPROTEASEP"/>
</dbReference>
<dbReference type="Gene3D" id="3.90.226.10">
    <property type="entry name" value="2-enoyl-CoA Hydratase, Chain A, domain 1"/>
    <property type="match status" value="1"/>
</dbReference>
<feature type="region of interest" description="Disordered" evidence="7">
    <location>
        <begin position="224"/>
        <end position="247"/>
    </location>
</feature>
<gene>
    <name evidence="8" type="ORF">J2T15_003821</name>
</gene>
<feature type="region of interest" description="Disordered" evidence="7">
    <location>
        <begin position="321"/>
        <end position="361"/>
    </location>
</feature>
<evidence type="ECO:0000313" key="9">
    <source>
        <dbReference type="Proteomes" id="UP001229346"/>
    </source>
</evidence>
<feature type="compositionally biased region" description="Basic and acidic residues" evidence="7">
    <location>
        <begin position="321"/>
        <end position="333"/>
    </location>
</feature>
<keyword evidence="4" id="KW-0378">Hydrolase</keyword>
<evidence type="ECO:0000256" key="7">
    <source>
        <dbReference type="SAM" id="MobiDB-lite"/>
    </source>
</evidence>
<name>A0ABT9U3Z4_PAEHA</name>
<dbReference type="NCBIfam" id="NF045542">
    <property type="entry name" value="Clp_rel_HeadMat"/>
    <property type="match status" value="1"/>
</dbReference>
<evidence type="ECO:0000256" key="5">
    <source>
        <dbReference type="ARBA" id="ARBA00022825"/>
    </source>
</evidence>
<evidence type="ECO:0000256" key="2">
    <source>
        <dbReference type="ARBA" id="ARBA00022490"/>
    </source>
</evidence>
<proteinExistence type="inferred from homology"/>
<evidence type="ECO:0000256" key="3">
    <source>
        <dbReference type="ARBA" id="ARBA00022670"/>
    </source>
</evidence>
<accession>A0ABT9U3Z4</accession>
<organism evidence="8 9">
    <name type="scientific">Paenibacillus harenae</name>
    <dbReference type="NCBI Taxonomy" id="306543"/>
    <lineage>
        <taxon>Bacteria</taxon>
        <taxon>Bacillati</taxon>
        <taxon>Bacillota</taxon>
        <taxon>Bacilli</taxon>
        <taxon>Bacillales</taxon>
        <taxon>Paenibacillaceae</taxon>
        <taxon>Paenibacillus</taxon>
    </lineage>
</organism>
<dbReference type="EMBL" id="JAUSSU010000007">
    <property type="protein sequence ID" value="MDQ0114366.1"/>
    <property type="molecule type" value="Genomic_DNA"/>
</dbReference>
<protein>
    <recommendedName>
        <fullName evidence="6">ATP-dependent Clp protease proteolytic subunit</fullName>
    </recommendedName>
</protein>
<dbReference type="RefSeq" id="WP_307205697.1">
    <property type="nucleotide sequence ID" value="NZ_JAUSSU010000007.1"/>
</dbReference>